<evidence type="ECO:0000313" key="2">
    <source>
        <dbReference type="EMBL" id="ELY62194.1"/>
    </source>
</evidence>
<dbReference type="Pfam" id="PF23023">
    <property type="entry name" value="Anti-Pycsar_Apyc1"/>
    <property type="match status" value="1"/>
</dbReference>
<dbReference type="SUPFAM" id="SSF56281">
    <property type="entry name" value="Metallo-hydrolase/oxidoreductase"/>
    <property type="match status" value="1"/>
</dbReference>
<evidence type="ECO:0000256" key="1">
    <source>
        <dbReference type="ARBA" id="ARBA00022801"/>
    </source>
</evidence>
<dbReference type="PANTHER" id="PTHR46018">
    <property type="entry name" value="ZINC PHOSPHODIESTERASE ELAC PROTEIN 1"/>
    <property type="match status" value="1"/>
</dbReference>
<reference evidence="2 3" key="1">
    <citation type="journal article" date="2014" name="PLoS Genet.">
        <title>Phylogenetically driven sequencing of extremely halophilic archaea reveals strategies for static and dynamic osmo-response.</title>
        <authorList>
            <person name="Becker E.A."/>
            <person name="Seitzer P.M."/>
            <person name="Tritt A."/>
            <person name="Larsen D."/>
            <person name="Krusor M."/>
            <person name="Yao A.I."/>
            <person name="Wu D."/>
            <person name="Madern D."/>
            <person name="Eisen J.A."/>
            <person name="Darling A.E."/>
            <person name="Facciotti M.T."/>
        </authorList>
    </citation>
    <scope>NUCLEOTIDE SEQUENCE [LARGE SCALE GENOMIC DNA]</scope>
    <source>
        <strain evidence="2 3">JCM 12255</strain>
    </source>
</reference>
<dbReference type="EMBL" id="AOHZ01000002">
    <property type="protein sequence ID" value="ELY62194.1"/>
    <property type="molecule type" value="Genomic_DNA"/>
</dbReference>
<gene>
    <name evidence="2" type="ORF">C493_00155</name>
</gene>
<dbReference type="RefSeq" id="WP_007257348.1">
    <property type="nucleotide sequence ID" value="NZ_AOHZ01000002.1"/>
</dbReference>
<dbReference type="Proteomes" id="UP000011602">
    <property type="component" value="Unassembled WGS sequence"/>
</dbReference>
<evidence type="ECO:0000313" key="3">
    <source>
        <dbReference type="Proteomes" id="UP000011602"/>
    </source>
</evidence>
<proteinExistence type="predicted"/>
<dbReference type="Gene3D" id="3.60.15.10">
    <property type="entry name" value="Ribonuclease Z/Hydroxyacylglutathione hydrolase-like"/>
    <property type="match status" value="1"/>
</dbReference>
<name>L9XK87_9EURY</name>
<organism evidence="2 3">
    <name type="scientific">Natronolimnohabitans innermongolicus JCM 12255</name>
    <dbReference type="NCBI Taxonomy" id="1227499"/>
    <lineage>
        <taxon>Archaea</taxon>
        <taxon>Methanobacteriati</taxon>
        <taxon>Methanobacteriota</taxon>
        <taxon>Stenosarchaea group</taxon>
        <taxon>Halobacteria</taxon>
        <taxon>Halobacteriales</taxon>
        <taxon>Natrialbaceae</taxon>
        <taxon>Natronolimnohabitans</taxon>
    </lineage>
</organism>
<dbReference type="InterPro" id="IPR044094">
    <property type="entry name" value="AtsA-like_MBL-fold"/>
</dbReference>
<dbReference type="AlphaFoldDB" id="L9XK87"/>
<dbReference type="OrthoDB" id="73420at2157"/>
<dbReference type="STRING" id="1227499.C493_00155"/>
<dbReference type="InterPro" id="IPR036866">
    <property type="entry name" value="RibonucZ/Hydroxyglut_hydro"/>
</dbReference>
<keyword evidence="1" id="KW-0378">Hydrolase</keyword>
<comment type="caution">
    <text evidence="2">The sequence shown here is derived from an EMBL/GenBank/DDBJ whole genome shotgun (WGS) entry which is preliminary data.</text>
</comment>
<dbReference type="CDD" id="cd07719">
    <property type="entry name" value="arylsulfatase_AtsA-like_MBL-fold"/>
    <property type="match status" value="1"/>
</dbReference>
<dbReference type="eggNOG" id="arCOG00501">
    <property type="taxonomic scope" value="Archaea"/>
</dbReference>
<dbReference type="PANTHER" id="PTHR46018:SF2">
    <property type="entry name" value="ZINC PHOSPHODIESTERASE ELAC PROTEIN 1"/>
    <property type="match status" value="1"/>
</dbReference>
<protein>
    <submittedName>
        <fullName evidence="2">Uncharacterized protein</fullName>
    </submittedName>
</protein>
<sequence length="298" mass="32821">MKVTLLGTGSPVPLPDRAGTSILVSIGDERLLFDCGPGTVTRLLENGINPGSIDRLFFTHHHIDHNAEFFNFAITNWARGNGSETLRIHGPNPWTDTLLESLYDIYEEDIEYREEVGYPSNGIWDVETDPVDDGSVIETSRWRVEAREVDHSIEAYAYRITDTQTGREVVLSGDTSMCDEIVEIADGADLLVQDCCIAPVADDPPTDEDTDAYVWDEYTSELPDEKRAGLHETHCDPSEAGEIASNAAVDTVVLTHLLPYRDREAIRSGVAAQFDGDIIVAEDGLEVGVDPIDATTNR</sequence>
<dbReference type="GO" id="GO:0042781">
    <property type="term" value="F:3'-tRNA processing endoribonuclease activity"/>
    <property type="evidence" value="ECO:0007669"/>
    <property type="project" value="TreeGrafter"/>
</dbReference>
<accession>L9XK87</accession>
<keyword evidence="3" id="KW-1185">Reference proteome</keyword>